<evidence type="ECO:0000313" key="1">
    <source>
        <dbReference type="EMBL" id="KYF47323.1"/>
    </source>
</evidence>
<evidence type="ECO:0000313" key="2">
    <source>
        <dbReference type="Proteomes" id="UP000075420"/>
    </source>
</evidence>
<proteinExistence type="predicted"/>
<accession>A0A150NZ05</accession>
<comment type="caution">
    <text evidence="1">The sequence shown here is derived from an EMBL/GenBank/DDBJ whole genome shotgun (WGS) entry which is preliminary data.</text>
</comment>
<reference evidence="1 2" key="1">
    <citation type="submission" date="2014-02" db="EMBL/GenBank/DDBJ databases">
        <title>The small core and large imbalanced accessory genome model reveals a collaborative survival strategy of Sorangium cellulosum strains in nature.</title>
        <authorList>
            <person name="Han K."/>
            <person name="Peng R."/>
            <person name="Blom J."/>
            <person name="Li Y.-Z."/>
        </authorList>
    </citation>
    <scope>NUCLEOTIDE SEQUENCE [LARGE SCALE GENOMIC DNA]</scope>
    <source>
        <strain evidence="1 2">So0157-25</strain>
    </source>
</reference>
<dbReference type="Proteomes" id="UP000075420">
    <property type="component" value="Unassembled WGS sequence"/>
</dbReference>
<protein>
    <submittedName>
        <fullName evidence="1">Uncharacterized protein</fullName>
    </submittedName>
</protein>
<dbReference type="AlphaFoldDB" id="A0A150NZ05"/>
<name>A0A150NZ05_SORCE</name>
<sequence length="143" mass="14946">MVVRSENCPSPSRSSKSGLYCAGAIRLRSWPPTVSWSWMPPTSSAARLMLILESSSTILSSKRPPPVSPRFLPAALPSAAGAGSAPGGASCALNGPRNMSVNFQTGTWKLPLMPMIESIGPMAALTLGSAAISIRDRFTALFA</sequence>
<gene>
    <name evidence="1" type="ORF">BE08_30645</name>
</gene>
<dbReference type="EMBL" id="JELY01003638">
    <property type="protein sequence ID" value="KYF47323.1"/>
    <property type="molecule type" value="Genomic_DNA"/>
</dbReference>
<organism evidence="1 2">
    <name type="scientific">Sorangium cellulosum</name>
    <name type="common">Polyangium cellulosum</name>
    <dbReference type="NCBI Taxonomy" id="56"/>
    <lineage>
        <taxon>Bacteria</taxon>
        <taxon>Pseudomonadati</taxon>
        <taxon>Myxococcota</taxon>
        <taxon>Polyangia</taxon>
        <taxon>Polyangiales</taxon>
        <taxon>Polyangiaceae</taxon>
        <taxon>Sorangium</taxon>
    </lineage>
</organism>